<dbReference type="SUPFAM" id="SSF53474">
    <property type="entry name" value="alpha/beta-Hydrolases"/>
    <property type="match status" value="1"/>
</dbReference>
<dbReference type="InterPro" id="IPR000073">
    <property type="entry name" value="AB_hydrolase_1"/>
</dbReference>
<dbReference type="InterPro" id="IPR052897">
    <property type="entry name" value="Sec-Metab_Biosynth_Hydrolase"/>
</dbReference>
<gene>
    <name evidence="2" type="ORF">CKO45_27800</name>
</gene>
<dbReference type="Gene3D" id="3.40.50.1820">
    <property type="entry name" value="alpha/beta hydrolase"/>
    <property type="match status" value="1"/>
</dbReference>
<evidence type="ECO:0000313" key="2">
    <source>
        <dbReference type="EMBL" id="MBK1662000.1"/>
    </source>
</evidence>
<dbReference type="RefSeq" id="WP_133221579.1">
    <property type="nucleotide sequence ID" value="NZ_NRSG01000423.1"/>
</dbReference>
<dbReference type="Pfam" id="PF12697">
    <property type="entry name" value="Abhydrolase_6"/>
    <property type="match status" value="1"/>
</dbReference>
<evidence type="ECO:0000259" key="1">
    <source>
        <dbReference type="Pfam" id="PF12697"/>
    </source>
</evidence>
<dbReference type="Proteomes" id="UP000697995">
    <property type="component" value="Unassembled WGS sequence"/>
</dbReference>
<feature type="domain" description="AB hydrolase-1" evidence="1">
    <location>
        <begin position="8"/>
        <end position="224"/>
    </location>
</feature>
<proteinExistence type="predicted"/>
<protein>
    <submittedName>
        <fullName evidence="2">Esterase</fullName>
    </submittedName>
</protein>
<dbReference type="EMBL" id="NRSG01000423">
    <property type="protein sequence ID" value="MBK1662000.1"/>
    <property type="molecule type" value="Genomic_DNA"/>
</dbReference>
<comment type="caution">
    <text evidence="2">The sequence shown here is derived from an EMBL/GenBank/DDBJ whole genome shotgun (WGS) entry which is preliminary data.</text>
</comment>
<accession>A0ABS1D6Q0</accession>
<dbReference type="InterPro" id="IPR029058">
    <property type="entry name" value="AB_hydrolase_fold"/>
</dbReference>
<sequence length="230" mass="25161">MPRMATFLICHGAWGGGWAWRKLRPLMREAGHEMFTPTYTGLGERAHLAHPLVDLETHVEDILAVIAAEDLHDLILVGHSYGGMVATGVADRVPERLRHLLYLDAFVPADGQSLADLAGPGGPAAPVAGWLVPPLPPAPDTAPEDLAWAASRRRHHPVRCFTQPLRLRHAAPPVPRSYVHCTRKEGPDVFRQFADRFRDDPAWRFHALDASHSPNLTAPAALAALLLVLA</sequence>
<organism evidence="2 3">
    <name type="scientific">Paracraurococcus ruber</name>
    <dbReference type="NCBI Taxonomy" id="77675"/>
    <lineage>
        <taxon>Bacteria</taxon>
        <taxon>Pseudomonadati</taxon>
        <taxon>Pseudomonadota</taxon>
        <taxon>Alphaproteobacteria</taxon>
        <taxon>Acetobacterales</taxon>
        <taxon>Roseomonadaceae</taxon>
        <taxon>Paracraurococcus</taxon>
    </lineage>
</organism>
<keyword evidence="3" id="KW-1185">Reference proteome</keyword>
<evidence type="ECO:0000313" key="3">
    <source>
        <dbReference type="Proteomes" id="UP000697995"/>
    </source>
</evidence>
<reference evidence="2 3" key="1">
    <citation type="journal article" date="2020" name="Microorganisms">
        <title>Osmotic Adaptation and Compatible Solute Biosynthesis of Phototrophic Bacteria as Revealed from Genome Analyses.</title>
        <authorList>
            <person name="Imhoff J.F."/>
            <person name="Rahn T."/>
            <person name="Kunzel S."/>
            <person name="Keller A."/>
            <person name="Neulinger S.C."/>
        </authorList>
    </citation>
    <scope>NUCLEOTIDE SEQUENCE [LARGE SCALE GENOMIC DNA]</scope>
    <source>
        <strain evidence="2 3">DSM 15382</strain>
    </source>
</reference>
<dbReference type="PANTHER" id="PTHR37017">
    <property type="entry name" value="AB HYDROLASE-1 DOMAIN-CONTAINING PROTEIN-RELATED"/>
    <property type="match status" value="1"/>
</dbReference>
<dbReference type="PANTHER" id="PTHR37017:SF11">
    <property type="entry name" value="ESTERASE_LIPASE_THIOESTERASE DOMAIN-CONTAINING PROTEIN"/>
    <property type="match status" value="1"/>
</dbReference>
<name>A0ABS1D6Q0_9PROT</name>